<reference evidence="1" key="1">
    <citation type="submission" date="2009-02" db="EMBL/GenBank/DDBJ databases">
        <authorList>
            <person name="Fulton L."/>
            <person name="Clifton S."/>
            <person name="Fulton B."/>
            <person name="Xu J."/>
            <person name="Minx P."/>
            <person name="Pepin K.H."/>
            <person name="Johnson M."/>
            <person name="Bhonagiri V."/>
            <person name="Nash W.E."/>
            <person name="Mardis E.R."/>
            <person name="Wilson R.K."/>
        </authorList>
    </citation>
    <scope>NUCLEOTIDE SEQUENCE [LARGE SCALE GENOMIC DNA]</scope>
    <source>
        <strain evidence="1">DSM 15053</strain>
    </source>
</reference>
<evidence type="ECO:0000313" key="1">
    <source>
        <dbReference type="EMBL" id="EEG75256.1"/>
    </source>
</evidence>
<reference evidence="1" key="2">
    <citation type="submission" date="2013-06" db="EMBL/GenBank/DDBJ databases">
        <title>Draft genome sequence of Clostridium hylemonae (DSM 15053).</title>
        <authorList>
            <person name="Sudarsanam P."/>
            <person name="Ley R."/>
            <person name="Guruge J."/>
            <person name="Turnbaugh P.J."/>
            <person name="Mahowald M."/>
            <person name="Liep D."/>
            <person name="Gordon J."/>
        </authorList>
    </citation>
    <scope>NUCLEOTIDE SEQUENCE</scope>
    <source>
        <strain evidence="1">DSM 15053</strain>
    </source>
</reference>
<dbReference type="AlphaFoldDB" id="C0BXE9"/>
<name>C0BXE9_9FIRM</name>
<dbReference type="EMBL" id="ABYI02000012">
    <property type="protein sequence ID" value="EEG75256.1"/>
    <property type="molecule type" value="Genomic_DNA"/>
</dbReference>
<keyword evidence="2" id="KW-1185">Reference proteome</keyword>
<dbReference type="HOGENOM" id="CLU_3268024_0_0_9"/>
<gene>
    <name evidence="1" type="ORF">CLOHYLEM_04486</name>
</gene>
<dbReference type="STRING" id="553973.CLOHYLEM_04486"/>
<organism evidence="1 2">
    <name type="scientific">[Clostridium] hylemonae DSM 15053</name>
    <dbReference type="NCBI Taxonomy" id="553973"/>
    <lineage>
        <taxon>Bacteria</taxon>
        <taxon>Bacillati</taxon>
        <taxon>Bacillota</taxon>
        <taxon>Clostridia</taxon>
        <taxon>Lachnospirales</taxon>
        <taxon>Lachnospiraceae</taxon>
    </lineage>
</organism>
<evidence type="ECO:0000313" key="2">
    <source>
        <dbReference type="Proteomes" id="UP000004893"/>
    </source>
</evidence>
<proteinExistence type="predicted"/>
<comment type="caution">
    <text evidence="1">The sequence shown here is derived from an EMBL/GenBank/DDBJ whole genome shotgun (WGS) entry which is preliminary data.</text>
</comment>
<protein>
    <submittedName>
        <fullName evidence="1">Uncharacterized protein</fullName>
    </submittedName>
</protein>
<accession>C0BXE9</accession>
<dbReference type="Proteomes" id="UP000004893">
    <property type="component" value="Unassembled WGS sequence"/>
</dbReference>
<sequence length="41" mass="4722">MACTWSLPFLNSSFDRFYIKERFLVIDSKQSGTLFCAVCPV</sequence>